<dbReference type="AlphaFoldDB" id="A0A9P5Y365"/>
<dbReference type="InterPro" id="IPR049207">
    <property type="entry name" value="DUF4246_N"/>
</dbReference>
<sequence>MVVSATPHTTQLPGLGLPLNWILDQDGIDLFPNAANQRHVELGLTRLPLTSLRELAMLRILDRWTDKLDWHLKIFDEAVIAEWKAEALKIEWMTVSEFIVDCCINELRYKAKVFEKTGAISLHRGEVVKSDSAVPVSLREELKIAVLLLEKIPTWCQDWKSDSNRQILSLIDPSLFPLVYGQTRAITGGPTTLQTFVGRCGEGAIVPVPPDSEAVMGNDRDDTCSYSFSRKFQWLPCNVDVSEGYRSTKITSYINNLHPTKHANIYRVIEKIIGWTIPVWNMTLTPLRGNQQAIRVPYHFCTYEELEPGDEVEDEPEQGSDEDDEIFQERHMEWMAETHRVAQPLPDKFKPPGEPRNPVDLGKDYSDQGLQVIVRLENVHLTPEKPTYKCGPHIEGQINEHICATALYYYNCTNMGPSRLSFRQQSNPEDATIVDHPMHHHDWLIEVFGCEFDEAAVQEVGGVCIKEGRLVTWPNILQHQVHMCLNDATQPGHCKILVLYLVDPNIRIISTADIPCQRKDWWAEAVIHQGGPLSRLPVELRDYIFALVEEFPVGLDEAAESRRKMAKERSAFADSIGELFEEDQFYCDH</sequence>
<evidence type="ECO:0000313" key="3">
    <source>
        <dbReference type="EMBL" id="KAF9461839.1"/>
    </source>
</evidence>
<dbReference type="OrthoDB" id="415532at2759"/>
<protein>
    <submittedName>
        <fullName evidence="3">Uncharacterized protein</fullName>
    </submittedName>
</protein>
<dbReference type="InterPro" id="IPR025340">
    <property type="entry name" value="DUF4246"/>
</dbReference>
<keyword evidence="4" id="KW-1185">Reference proteome</keyword>
<proteinExistence type="predicted"/>
<evidence type="ECO:0000313" key="4">
    <source>
        <dbReference type="Proteomes" id="UP000807353"/>
    </source>
</evidence>
<evidence type="ECO:0000259" key="1">
    <source>
        <dbReference type="Pfam" id="PF14033"/>
    </source>
</evidence>
<comment type="caution">
    <text evidence="3">The sequence shown here is derived from an EMBL/GenBank/DDBJ whole genome shotgun (WGS) entry which is preliminary data.</text>
</comment>
<name>A0A9P5Y365_9AGAR</name>
<dbReference type="Proteomes" id="UP000807353">
    <property type="component" value="Unassembled WGS sequence"/>
</dbReference>
<evidence type="ECO:0000259" key="2">
    <source>
        <dbReference type="Pfam" id="PF21666"/>
    </source>
</evidence>
<feature type="domain" description="DUF4246" evidence="1">
    <location>
        <begin position="99"/>
        <end position="524"/>
    </location>
</feature>
<gene>
    <name evidence="3" type="ORF">BDZ94DRAFT_1310197</name>
</gene>
<dbReference type="PANTHER" id="PTHR33119">
    <property type="entry name" value="IFI3P"/>
    <property type="match status" value="1"/>
</dbReference>
<accession>A0A9P5Y365</accession>
<dbReference type="Pfam" id="PF21666">
    <property type="entry name" value="DUF4246_N"/>
    <property type="match status" value="1"/>
</dbReference>
<feature type="domain" description="DUF4246" evidence="2">
    <location>
        <begin position="12"/>
        <end position="86"/>
    </location>
</feature>
<dbReference type="PANTHER" id="PTHR33119:SF1">
    <property type="entry name" value="FE2OG DIOXYGENASE DOMAIN-CONTAINING PROTEIN"/>
    <property type="match status" value="1"/>
</dbReference>
<dbReference type="EMBL" id="MU150278">
    <property type="protein sequence ID" value="KAF9461839.1"/>
    <property type="molecule type" value="Genomic_DNA"/>
</dbReference>
<reference evidence="3" key="1">
    <citation type="submission" date="2020-11" db="EMBL/GenBank/DDBJ databases">
        <authorList>
            <consortium name="DOE Joint Genome Institute"/>
            <person name="Ahrendt S."/>
            <person name="Riley R."/>
            <person name="Andreopoulos W."/>
            <person name="Labutti K."/>
            <person name="Pangilinan J."/>
            <person name="Ruiz-Duenas F.J."/>
            <person name="Barrasa J.M."/>
            <person name="Sanchez-Garcia M."/>
            <person name="Camarero S."/>
            <person name="Miyauchi S."/>
            <person name="Serrano A."/>
            <person name="Linde D."/>
            <person name="Babiker R."/>
            <person name="Drula E."/>
            <person name="Ayuso-Fernandez I."/>
            <person name="Pacheco R."/>
            <person name="Padilla G."/>
            <person name="Ferreira P."/>
            <person name="Barriuso J."/>
            <person name="Kellner H."/>
            <person name="Castanera R."/>
            <person name="Alfaro M."/>
            <person name="Ramirez L."/>
            <person name="Pisabarro A.G."/>
            <person name="Kuo A."/>
            <person name="Tritt A."/>
            <person name="Lipzen A."/>
            <person name="He G."/>
            <person name="Yan M."/>
            <person name="Ng V."/>
            <person name="Cullen D."/>
            <person name="Martin F."/>
            <person name="Rosso M.-N."/>
            <person name="Henrissat B."/>
            <person name="Hibbett D."/>
            <person name="Martinez A.T."/>
            <person name="Grigoriev I.V."/>
        </authorList>
    </citation>
    <scope>NUCLEOTIDE SEQUENCE</scope>
    <source>
        <strain evidence="3">CBS 247.69</strain>
    </source>
</reference>
<dbReference type="Pfam" id="PF14033">
    <property type="entry name" value="DUF4246"/>
    <property type="match status" value="1"/>
</dbReference>
<organism evidence="3 4">
    <name type="scientific">Collybia nuda</name>
    <dbReference type="NCBI Taxonomy" id="64659"/>
    <lineage>
        <taxon>Eukaryota</taxon>
        <taxon>Fungi</taxon>
        <taxon>Dikarya</taxon>
        <taxon>Basidiomycota</taxon>
        <taxon>Agaricomycotina</taxon>
        <taxon>Agaricomycetes</taxon>
        <taxon>Agaricomycetidae</taxon>
        <taxon>Agaricales</taxon>
        <taxon>Tricholomatineae</taxon>
        <taxon>Clitocybaceae</taxon>
        <taxon>Collybia</taxon>
    </lineage>
</organism>
<dbReference type="InterPro" id="IPR049192">
    <property type="entry name" value="DUF4246_C"/>
</dbReference>